<evidence type="ECO:0000313" key="1">
    <source>
        <dbReference type="EMBL" id="EOB12915.1"/>
    </source>
</evidence>
<dbReference type="HOGENOM" id="CLU_2671681_0_0_1"/>
<protein>
    <submittedName>
        <fullName evidence="1">Uncharacterized protein</fullName>
    </submittedName>
</protein>
<gene>
    <name evidence="1" type="ORF">NBO_317g0004</name>
</gene>
<dbReference type="Proteomes" id="UP000016927">
    <property type="component" value="Unassembled WGS sequence"/>
</dbReference>
<reference evidence="1 2" key="1">
    <citation type="journal article" date="2013" name="BMC Genomics">
        <title>Comparative genomics of parasitic silkworm microsporidia reveal an association between genome expansion and host adaptation.</title>
        <authorList>
            <person name="Pan G."/>
            <person name="Xu J."/>
            <person name="Li T."/>
            <person name="Xia Q."/>
            <person name="Liu S.L."/>
            <person name="Zhang G."/>
            <person name="Li S."/>
            <person name="Li C."/>
            <person name="Liu H."/>
            <person name="Yang L."/>
            <person name="Liu T."/>
            <person name="Zhang X."/>
            <person name="Wu Z."/>
            <person name="Fan W."/>
            <person name="Dang X."/>
            <person name="Xiang H."/>
            <person name="Tao M."/>
            <person name="Li Y."/>
            <person name="Hu J."/>
            <person name="Li Z."/>
            <person name="Lin L."/>
            <person name="Luo J."/>
            <person name="Geng L."/>
            <person name="Wang L."/>
            <person name="Long M."/>
            <person name="Wan Y."/>
            <person name="He N."/>
            <person name="Zhang Z."/>
            <person name="Lu C."/>
            <person name="Keeling P.J."/>
            <person name="Wang J."/>
            <person name="Xiang Z."/>
            <person name="Zhou Z."/>
        </authorList>
    </citation>
    <scope>NUCLEOTIDE SEQUENCE [LARGE SCALE GENOMIC DNA]</scope>
    <source>
        <strain evidence="2">CQ1 / CVCC 102059</strain>
    </source>
</reference>
<accession>R0MFM5</accession>
<keyword evidence="2" id="KW-1185">Reference proteome</keyword>
<organism evidence="1 2">
    <name type="scientific">Nosema bombycis (strain CQ1 / CVCC 102059)</name>
    <name type="common">Microsporidian parasite</name>
    <name type="synonym">Pebrine of silkworm</name>
    <dbReference type="NCBI Taxonomy" id="578461"/>
    <lineage>
        <taxon>Eukaryota</taxon>
        <taxon>Fungi</taxon>
        <taxon>Fungi incertae sedis</taxon>
        <taxon>Microsporidia</taxon>
        <taxon>Nosematidae</taxon>
        <taxon>Nosema</taxon>
    </lineage>
</organism>
<dbReference type="VEuPathDB" id="MicrosporidiaDB:NBO_317g0004"/>
<dbReference type="EMBL" id="KB909225">
    <property type="protein sequence ID" value="EOB12915.1"/>
    <property type="molecule type" value="Genomic_DNA"/>
</dbReference>
<name>R0MFM5_NOSB1</name>
<evidence type="ECO:0000313" key="2">
    <source>
        <dbReference type="Proteomes" id="UP000016927"/>
    </source>
</evidence>
<proteinExistence type="predicted"/>
<dbReference type="OrthoDB" id="3763at2759"/>
<sequence>MHRYSSRTPFTKSDEFFIDSPLDFLIVKDDDFKISKCHKTNTTVFTIPDFAKSKEIVVLDGMNCTPLKLDVDSLN</sequence>
<dbReference type="AlphaFoldDB" id="R0MFM5"/>